<dbReference type="PANTHER" id="PTHR12357:SF3">
    <property type="entry name" value="YTH DOMAIN-CONTAINING PROTEIN 1"/>
    <property type="match status" value="1"/>
</dbReference>
<name>A0ABR3VC75_HUMIN</name>
<dbReference type="InterPro" id="IPR007275">
    <property type="entry name" value="YTH_domain"/>
</dbReference>
<dbReference type="InterPro" id="IPR045168">
    <property type="entry name" value="YTH_prot"/>
</dbReference>
<feature type="region of interest" description="Disordered" evidence="1">
    <location>
        <begin position="236"/>
        <end position="301"/>
    </location>
</feature>
<feature type="compositionally biased region" description="Polar residues" evidence="1">
    <location>
        <begin position="137"/>
        <end position="186"/>
    </location>
</feature>
<feature type="compositionally biased region" description="Basic and acidic residues" evidence="1">
    <location>
        <begin position="419"/>
        <end position="435"/>
    </location>
</feature>
<proteinExistence type="predicted"/>
<feature type="compositionally biased region" description="Basic and acidic residues" evidence="1">
    <location>
        <begin position="444"/>
        <end position="454"/>
    </location>
</feature>
<feature type="region of interest" description="Disordered" evidence="1">
    <location>
        <begin position="19"/>
        <end position="214"/>
    </location>
</feature>
<feature type="compositionally biased region" description="Basic and acidic residues" evidence="1">
    <location>
        <begin position="465"/>
        <end position="485"/>
    </location>
</feature>
<evidence type="ECO:0000259" key="2">
    <source>
        <dbReference type="PROSITE" id="PS50882"/>
    </source>
</evidence>
<organism evidence="3 4">
    <name type="scientific">Humicola insolens</name>
    <name type="common">Soft-rot fungus</name>
    <dbReference type="NCBI Taxonomy" id="85995"/>
    <lineage>
        <taxon>Eukaryota</taxon>
        <taxon>Fungi</taxon>
        <taxon>Dikarya</taxon>
        <taxon>Ascomycota</taxon>
        <taxon>Pezizomycotina</taxon>
        <taxon>Sordariomycetes</taxon>
        <taxon>Sordariomycetidae</taxon>
        <taxon>Sordariales</taxon>
        <taxon>Chaetomiaceae</taxon>
        <taxon>Mycothermus</taxon>
    </lineage>
</organism>
<feature type="compositionally biased region" description="Polar residues" evidence="1">
    <location>
        <begin position="28"/>
        <end position="46"/>
    </location>
</feature>
<feature type="compositionally biased region" description="Polar residues" evidence="1">
    <location>
        <begin position="368"/>
        <end position="382"/>
    </location>
</feature>
<feature type="compositionally biased region" description="Basic and acidic residues" evidence="1">
    <location>
        <begin position="682"/>
        <end position="695"/>
    </location>
</feature>
<feature type="region of interest" description="Disordered" evidence="1">
    <location>
        <begin position="345"/>
        <end position="512"/>
    </location>
</feature>
<dbReference type="Proteomes" id="UP001583172">
    <property type="component" value="Unassembled WGS sequence"/>
</dbReference>
<dbReference type="CDD" id="cd21134">
    <property type="entry name" value="YTH"/>
    <property type="match status" value="1"/>
</dbReference>
<feature type="compositionally biased region" description="Low complexity" evidence="1">
    <location>
        <begin position="390"/>
        <end position="399"/>
    </location>
</feature>
<dbReference type="EMBL" id="JAZGSY010000156">
    <property type="protein sequence ID" value="KAL1839454.1"/>
    <property type="molecule type" value="Genomic_DNA"/>
</dbReference>
<feature type="compositionally biased region" description="Polar residues" evidence="1">
    <location>
        <begin position="86"/>
        <end position="100"/>
    </location>
</feature>
<feature type="compositionally biased region" description="Basic and acidic residues" evidence="1">
    <location>
        <begin position="257"/>
        <end position="266"/>
    </location>
</feature>
<evidence type="ECO:0000256" key="1">
    <source>
        <dbReference type="SAM" id="MobiDB-lite"/>
    </source>
</evidence>
<protein>
    <recommendedName>
        <fullName evidence="2">YTH domain-containing protein</fullName>
    </recommendedName>
</protein>
<keyword evidence="4" id="KW-1185">Reference proteome</keyword>
<gene>
    <name evidence="3" type="ORF">VTJ49DRAFT_1492</name>
</gene>
<dbReference type="PANTHER" id="PTHR12357">
    <property type="entry name" value="YTH YT521-B HOMOLOGY DOMAIN-CONTAINING"/>
    <property type="match status" value="1"/>
</dbReference>
<comment type="caution">
    <text evidence="3">The sequence shown here is derived from an EMBL/GenBank/DDBJ whole genome shotgun (WGS) entry which is preliminary data.</text>
</comment>
<feature type="domain" description="YTH" evidence="2">
    <location>
        <begin position="537"/>
        <end position="671"/>
    </location>
</feature>
<dbReference type="Pfam" id="PF04146">
    <property type="entry name" value="YTH"/>
    <property type="match status" value="1"/>
</dbReference>
<feature type="compositionally biased region" description="Polar residues" evidence="1">
    <location>
        <begin position="203"/>
        <end position="214"/>
    </location>
</feature>
<dbReference type="Gene3D" id="3.10.590.10">
    <property type="entry name" value="ph1033 like domains"/>
    <property type="match status" value="1"/>
</dbReference>
<dbReference type="PROSITE" id="PS50882">
    <property type="entry name" value="YTH"/>
    <property type="match status" value="1"/>
</dbReference>
<feature type="compositionally biased region" description="Basic and acidic residues" evidence="1">
    <location>
        <begin position="345"/>
        <end position="359"/>
    </location>
</feature>
<feature type="region of interest" description="Disordered" evidence="1">
    <location>
        <begin position="682"/>
        <end position="721"/>
    </location>
</feature>
<accession>A0ABR3VC75</accession>
<sequence>MTPEPPAHRINLDARAAELREKLHRARQNSQQRQLTSQGQSSQDTKATVPASGPLSAMAFKPGPTAAPQDKPQLHSLEDDIAALIQSISSSVPDTPTMESGSADGKGSHVQPTAPTGPVTAPEQLGPSSKPVPKASALTTADSNGPATQRPDLSSQQRSMLLNEPLSQVPAQQPSGDVKTDSSSQVPKPASSPNPTSAPATNGKASINAAPSNGNVMATAGSAYSKPSTLVVTDQGSAYPTTRTEPDPPRVRPTATTDKKNAEKPRINIKPITGRSSPNIPNRDEGAPARIIRPIVPGESPKDTLARLLSMDPELKDFLEMTDYYNAETRTRRLDRFRRAKELAEQKRKIEEEERKLREEEELEMSLHRSSTAVRLPSTFSTPAIPETATLPTPVTPLLQNAPVRPKDTPGISPGSLKRPLDEESTGDRLEKVPRIDTPPCARSVERRPSDSERQNIPTGPRRNAHPDMDEARRDSRDDRNEPRRRSLSPVERSRFRHHAGDNRRGGFSYRGGDRYHEADRRLSYPIPVDLGRKGDTRFFIVKSFNDENVRRCMEDGLWTTQVQNEKMLSDAFAQCKNVILFFSVNKSKAFQGYARMASAPSPDIPKPSFVKGIHWDTSDAFRVEWLSKTTVDFWRVGHLKNSFNDNEAVLVGKDGQEIEPGCGTDLLRIMEDFAIARERDADRDGDRYHHERGGHGGGYGGYHYRHQSGQKRGGFHSNRR</sequence>
<reference evidence="3 4" key="1">
    <citation type="journal article" date="2024" name="Commun. Biol.">
        <title>Comparative genomic analysis of thermophilic fungi reveals convergent evolutionary adaptations and gene losses.</title>
        <authorList>
            <person name="Steindorff A.S."/>
            <person name="Aguilar-Pontes M.V."/>
            <person name="Robinson A.J."/>
            <person name="Andreopoulos B."/>
            <person name="LaButti K."/>
            <person name="Kuo A."/>
            <person name="Mondo S."/>
            <person name="Riley R."/>
            <person name="Otillar R."/>
            <person name="Haridas S."/>
            <person name="Lipzen A."/>
            <person name="Grimwood J."/>
            <person name="Schmutz J."/>
            <person name="Clum A."/>
            <person name="Reid I.D."/>
            <person name="Moisan M.C."/>
            <person name="Butler G."/>
            <person name="Nguyen T.T.M."/>
            <person name="Dewar K."/>
            <person name="Conant G."/>
            <person name="Drula E."/>
            <person name="Henrissat B."/>
            <person name="Hansel C."/>
            <person name="Singer S."/>
            <person name="Hutchinson M.I."/>
            <person name="de Vries R.P."/>
            <person name="Natvig D.O."/>
            <person name="Powell A.J."/>
            <person name="Tsang A."/>
            <person name="Grigoriev I.V."/>
        </authorList>
    </citation>
    <scope>NUCLEOTIDE SEQUENCE [LARGE SCALE GENOMIC DNA]</scope>
    <source>
        <strain evidence="3 4">CBS 620.91</strain>
    </source>
</reference>
<feature type="compositionally biased region" description="Low complexity" evidence="1">
    <location>
        <begin position="189"/>
        <end position="202"/>
    </location>
</feature>
<feature type="compositionally biased region" description="Basic residues" evidence="1">
    <location>
        <begin position="704"/>
        <end position="721"/>
    </location>
</feature>
<evidence type="ECO:0000313" key="3">
    <source>
        <dbReference type="EMBL" id="KAL1839454.1"/>
    </source>
</evidence>
<evidence type="ECO:0000313" key="4">
    <source>
        <dbReference type="Proteomes" id="UP001583172"/>
    </source>
</evidence>